<name>A0A9N8H768_9STRA</name>
<proteinExistence type="predicted"/>
<feature type="region of interest" description="Disordered" evidence="1">
    <location>
        <begin position="132"/>
        <end position="226"/>
    </location>
</feature>
<dbReference type="Proteomes" id="UP001153069">
    <property type="component" value="Unassembled WGS sequence"/>
</dbReference>
<dbReference type="EMBL" id="CAICTM010000119">
    <property type="protein sequence ID" value="CAB9501865.1"/>
    <property type="molecule type" value="Genomic_DNA"/>
</dbReference>
<evidence type="ECO:0000313" key="3">
    <source>
        <dbReference type="Proteomes" id="UP001153069"/>
    </source>
</evidence>
<evidence type="ECO:0000256" key="1">
    <source>
        <dbReference type="SAM" id="MobiDB-lite"/>
    </source>
</evidence>
<feature type="region of interest" description="Disordered" evidence="1">
    <location>
        <begin position="37"/>
        <end position="56"/>
    </location>
</feature>
<sequence length="305" mass="36016">MKTTQAVEALAHETMMMLPVDETKAVDKEQEITLKKSVPSDSDKVPKVLGKRKSSEMMAQVEQATNAIQPMKKPRAETYIVPPSAGQQQLGEDTQHDTENGKQRYDWEEMFESSRRTKLEAKKFLADSMEKLRKFREKRKQEEEEKMKKKKPKKAPARQTDASFKRRDGLLKEAAKQSKQRAARLKKTDEVLKKSAELQKESEERRKKYEAKRKEQEMKWKERQEMERVRASEREVYWRAKREAQMTEHRQRMHEMEENIKYHRELCKKRMAEAKASEERSRVIENKLRDFHSAIAAACEGGDIE</sequence>
<evidence type="ECO:0000313" key="2">
    <source>
        <dbReference type="EMBL" id="CAB9501865.1"/>
    </source>
</evidence>
<dbReference type="AlphaFoldDB" id="A0A9N8H768"/>
<feature type="compositionally biased region" description="Basic and acidic residues" evidence="1">
    <location>
        <begin position="163"/>
        <end position="176"/>
    </location>
</feature>
<feature type="compositionally biased region" description="Basic and acidic residues" evidence="1">
    <location>
        <begin position="93"/>
        <end position="107"/>
    </location>
</feature>
<protein>
    <submittedName>
        <fullName evidence="2">Uncharacterized protein</fullName>
    </submittedName>
</protein>
<reference evidence="2" key="1">
    <citation type="submission" date="2020-06" db="EMBL/GenBank/DDBJ databases">
        <authorList>
            <consortium name="Plant Systems Biology data submission"/>
        </authorList>
    </citation>
    <scope>NUCLEOTIDE SEQUENCE</scope>
    <source>
        <strain evidence="2">D6</strain>
    </source>
</reference>
<organism evidence="2 3">
    <name type="scientific">Seminavis robusta</name>
    <dbReference type="NCBI Taxonomy" id="568900"/>
    <lineage>
        <taxon>Eukaryota</taxon>
        <taxon>Sar</taxon>
        <taxon>Stramenopiles</taxon>
        <taxon>Ochrophyta</taxon>
        <taxon>Bacillariophyta</taxon>
        <taxon>Bacillariophyceae</taxon>
        <taxon>Bacillariophycidae</taxon>
        <taxon>Naviculales</taxon>
        <taxon>Naviculaceae</taxon>
        <taxon>Seminavis</taxon>
    </lineage>
</organism>
<gene>
    <name evidence="2" type="ORF">SEMRO_120_G058590.1</name>
</gene>
<comment type="caution">
    <text evidence="2">The sequence shown here is derived from an EMBL/GenBank/DDBJ whole genome shotgun (WGS) entry which is preliminary data.</text>
</comment>
<feature type="region of interest" description="Disordered" evidence="1">
    <location>
        <begin position="83"/>
        <end position="107"/>
    </location>
</feature>
<accession>A0A9N8H768</accession>
<keyword evidence="3" id="KW-1185">Reference proteome</keyword>
<feature type="compositionally biased region" description="Basic and acidic residues" evidence="1">
    <location>
        <begin position="186"/>
        <end position="226"/>
    </location>
</feature>